<name>Q997H4_ADEB4</name>
<keyword evidence="3" id="KW-1185">Reference proteome</keyword>
<comment type="function">
    <text evidence="1">Hexon-linking protein-N: Structural component of the virion that acts as a cement protein on the capsid interior and which glue the peripentonal hexons and group-of-nine hexons together.</text>
</comment>
<comment type="PTM">
    <text evidence="1">Cleaved by the viral protease during virion maturation. May cause the middle segment to be shed from the capsid.</text>
</comment>
<dbReference type="Pfam" id="PF01310">
    <property type="entry name" value="Adeno_PVIII"/>
    <property type="match status" value="1"/>
</dbReference>
<comment type="subcellular location">
    <molecule>Hexon-linking protein-C</molecule>
    <subcellularLocation>
        <location evidence="1">Virion</location>
    </subcellularLocation>
    <text evidence="1">Located on the inner side of the capsid shell. Present in 120 copies per virion.</text>
</comment>
<comment type="induction">
    <text evidence="1">Expressed in the late phase of the viral replicative cycle.</text>
</comment>
<dbReference type="GO" id="GO:0031423">
    <property type="term" value="F:hexon binding"/>
    <property type="evidence" value="ECO:0007669"/>
    <property type="project" value="InterPro"/>
</dbReference>
<proteinExistence type="evidence at transcript level"/>
<dbReference type="HAMAP" id="MF_04049">
    <property type="entry name" value="ADV_CAP8"/>
    <property type="match status" value="1"/>
</dbReference>
<evidence type="ECO:0000313" key="2">
    <source>
        <dbReference type="EMBL" id="AAK13181.1"/>
    </source>
</evidence>
<comment type="miscellaneous">
    <text evidence="1">All late proteins expressed from the major late promoter are produced by alternative splicing and alternative polyadenylation of the same gene giving rise to non-overlapping ORFs. A leader sequence is present in the N-terminus of all these mRNAs and is recognized by the viral shutoff protein to provide expression although conventional translation via ribosome scanning from the cap has been shut off in the host cell.</text>
</comment>
<gene>
    <name evidence="1" type="primary">L4</name>
</gene>
<dbReference type="EMBL" id="AF036092">
    <property type="protein sequence ID" value="AAK13181.1"/>
    <property type="molecule type" value="Genomic_DNA"/>
</dbReference>
<evidence type="ECO:0000256" key="1">
    <source>
        <dbReference type="HAMAP-Rule" id="MF_04049"/>
    </source>
</evidence>
<keyword evidence="1" id="KW-1048">Host nucleus</keyword>
<dbReference type="KEGG" id="vg:2948467"/>
<reference evidence="2 3" key="1">
    <citation type="journal article" date="1998" name="J. Gen. Virol.">
        <title>Analysis of the hexon gene sequence of bovine adenovirus type 4 provides further support for a new adenovirus genus (Atadenovirus).</title>
        <authorList>
            <person name="Dan A."/>
            <person name="Ruzsics Z."/>
            <person name="Russell W.C."/>
            <person name="Benko M."/>
            <person name="Harrach B."/>
        </authorList>
    </citation>
    <scope>NUCLEOTIDE SEQUENCE [LARGE SCALE GENOMIC DNA]</scope>
    <source>
        <strain evidence="2 3">THT/62</strain>
    </source>
</reference>
<comment type="caution">
    <text evidence="1">Lacks conserved residue(s) required for the propagation of feature annotation.</text>
</comment>
<feature type="site" description="Cleavage; by viral protease" evidence="1">
    <location>
        <begin position="144"/>
        <end position="145"/>
    </location>
</feature>
<feature type="peptide" id="PRO_5011800727" description="Hexon-linking protein-N" evidence="1">
    <location>
        <begin position="1"/>
        <end position="110"/>
    </location>
</feature>
<keyword evidence="1" id="KW-0426">Late protein</keyword>
<keyword evidence="1" id="KW-0597">Phosphoprotein</keyword>
<dbReference type="InterPro" id="IPR000646">
    <property type="entry name" value="Adeno_PVIII"/>
</dbReference>
<accession>Q997H4</accession>
<evidence type="ECO:0000313" key="3">
    <source>
        <dbReference type="Proteomes" id="UP000172814"/>
    </source>
</evidence>
<keyword evidence="1" id="KW-0946">Virion</keyword>
<dbReference type="GO" id="GO:0042025">
    <property type="term" value="C:host cell nucleus"/>
    <property type="evidence" value="ECO:0007669"/>
    <property type="project" value="UniProtKB-SubCell"/>
</dbReference>
<comment type="similarity">
    <text evidence="1">Belongs to the adenoviridae hexon-linking protein family.</text>
</comment>
<reference evidence="2 3" key="4">
    <citation type="journal article" date="2001" name="Virus Genes">
        <title>Four new inverted terminal repeat sequences from bovine adenoviruses reveal striking differences in the length and content of the ITRs.</title>
        <authorList>
            <person name="Dan A."/>
            <person name="Elo P."/>
            <person name="Harrach B."/>
            <person name="Zadori Z."/>
            <person name="Benko M."/>
        </authorList>
    </citation>
    <scope>NUCLEOTIDE SEQUENCE [LARGE SCALE GENOMIC DNA]</scope>
    <source>
        <strain evidence="2 3">THT/62</strain>
    </source>
</reference>
<organism evidence="2 3">
    <name type="scientific">Bovine adenovirus 4</name>
    <name type="common">BAdV-4</name>
    <dbReference type="NCBI Taxonomy" id="70333"/>
    <lineage>
        <taxon>Viruses</taxon>
        <taxon>Varidnaviria</taxon>
        <taxon>Bamfordvirae</taxon>
        <taxon>Preplasmiviricota</taxon>
        <taxon>Polisuviricotina</taxon>
        <taxon>Pharingeaviricetes</taxon>
        <taxon>Rowavirales</taxon>
        <taxon>Adenoviridae</taxon>
        <taxon>Barthadenovirus</taxon>
        <taxon>Barthadenovirus bosquartum</taxon>
        <taxon>Bovine atadenovirus D</taxon>
    </lineage>
</organism>
<sequence>MQPVTPYIWKYQPETGHTAGAHQDYGSVINWLQSNPQMFNRIRDINLQRNNIDQTQGLMTRDDLHSNINNWPASQVLQRQGFPYVPAKMNLEASKQDFIDSARGIQLSGPNPVFTGTGSNNLTSYPMLTENIPPLMLYHRPGQQLQGMGTISKENFHLLEEVSRVPRSGGLTPTEFLTQFPPIVYRHPFSSSLIYFPKEFDPLFSPHNDPRLTSSKTLQYVP</sequence>
<organismHost>
    <name type="scientific">Bos taurus</name>
    <name type="common">Bovine</name>
    <dbReference type="NCBI Taxonomy" id="9913"/>
</organismHost>
<protein>
    <recommendedName>
        <fullName evidence="1">Pre-hexon-linking protein VIII</fullName>
    </recommendedName>
    <alternativeName>
        <fullName evidence="1">Pre-protein VIII</fullName>
        <shortName evidence="1">pVIII</shortName>
    </alternativeName>
    <component>
        <recommendedName>
            <fullName evidence="1">Hexon-linking protein-N</fullName>
        </recommendedName>
        <alternativeName>
            <fullName evidence="1">12.1 kDa protein VIII</fullName>
        </alternativeName>
        <alternativeName>
            <fullName evidence="1">Protein VIII-N</fullName>
        </alternativeName>
    </component>
    <component>
        <recommendedName>
            <fullName evidence="1">Hexon-linking protein-C</fullName>
        </recommendedName>
        <alternativeName>
            <fullName evidence="1">7.6 kDa protein VIII</fullName>
        </alternativeName>
        <alternativeName>
            <fullName evidence="1">Protein VIII-C</fullName>
        </alternativeName>
    </component>
</protein>
<comment type="subunit">
    <text evidence="1">Interacts with the peripentonal hexons as well as the hexons in the facets. Part of a complex composed of the core-capsid bridging protein, the endosome lysis protein VI and the hexon-linking protein VIII; these interactions bridge the virus core to the capsid.</text>
</comment>
<dbReference type="GO" id="GO:0019028">
    <property type="term" value="C:viral capsid"/>
    <property type="evidence" value="ECO:0007669"/>
    <property type="project" value="UniProtKB-UniRule"/>
</dbReference>
<dbReference type="RefSeq" id="NP_077402.1">
    <property type="nucleotide sequence ID" value="NC_002685.2"/>
</dbReference>
<comment type="subcellular location">
    <molecule>Pre-hexon-linking protein VIII</molecule>
    <subcellularLocation>
        <location evidence="1">Host nucleus</location>
    </subcellularLocation>
</comment>
<comment type="function">
    <text evidence="1">Hexon-linking protein-C: Structural component of the virion that acts as a cement protein on the capsid interior and which glue the peripentonal hexons and group-of-nine hexons together.</text>
</comment>
<feature type="chain" id="PRO_5023278229" description="Pre-hexon-linking protein VIII" evidence="1">
    <location>
        <begin position="1"/>
        <end position="222"/>
    </location>
</feature>
<dbReference type="Proteomes" id="UP000172814">
    <property type="component" value="Segment"/>
</dbReference>
<comment type="subcellular location">
    <molecule>Hexon-linking protein-N</molecule>
    <subcellularLocation>
        <location evidence="1">Virion</location>
    </subcellularLocation>
    <text evidence="1">Located on the inner side of the capsid shell. Present in 120 copies per virion.</text>
</comment>
<feature type="peptide" id="PRO_5011800728" description="Hexon-linking protein-C" evidence="1">
    <location>
        <begin position="145"/>
        <end position="222"/>
    </location>
</feature>
<reference evidence="2 3" key="2">
    <citation type="journal article" date="2000" name="J. Gen. Virol.">
        <title>DNA sequence of frog adenovirus.</title>
        <authorList>
            <person name="Davison A.J."/>
            <person name="Wright K.M."/>
            <person name="Harrach B."/>
        </authorList>
    </citation>
    <scope>NUCLEOTIDE SEQUENCE [LARGE SCALE GENOMIC DNA]</scope>
    <source>
        <strain evidence="2 3">THT/62</strain>
    </source>
</reference>
<reference evidence="2 3" key="3">
    <citation type="journal article" date="2000" name="Virus Res.">
        <title>DNA sequencing and phylogenetic analysis of the protease gene of ovine adenovirus 3 suggest that adenoviruses of sheep belong to two different genera.</title>
        <authorList>
            <person name="Barbezange C."/>
            <person name="Benko M."/>
            <person name="Dan A."/>
            <person name="Harrach B."/>
        </authorList>
    </citation>
    <scope>NUCLEOTIDE SEQUENCE [LARGE SCALE GENOMIC DNA]</scope>
    <source>
        <strain evidence="2 3">THT/62</strain>
    </source>
</reference>
<keyword evidence="1" id="KW-0167">Capsid protein</keyword>